<evidence type="ECO:0000256" key="4">
    <source>
        <dbReference type="ARBA" id="ARBA00022525"/>
    </source>
</evidence>
<dbReference type="InterPro" id="IPR010264">
    <property type="entry name" value="Self-incomp_S1"/>
</dbReference>
<keyword evidence="4 6" id="KW-0964">Secreted</keyword>
<evidence type="ECO:0000256" key="3">
    <source>
        <dbReference type="ARBA" id="ARBA00022471"/>
    </source>
</evidence>
<gene>
    <name evidence="7" type="ORF">G2W53_029137</name>
</gene>
<feature type="signal peptide" evidence="6">
    <location>
        <begin position="1"/>
        <end position="19"/>
    </location>
</feature>
<dbReference type="Pfam" id="PF05938">
    <property type="entry name" value="Self-incomp_S1"/>
    <property type="match status" value="1"/>
</dbReference>
<accession>A0A834T2C3</accession>
<dbReference type="AlphaFoldDB" id="A0A834T2C3"/>
<dbReference type="PANTHER" id="PTHR31232:SF43">
    <property type="entry name" value="S-PROTEIN HOMOLOG 29-RELATED"/>
    <property type="match status" value="1"/>
</dbReference>
<comment type="caution">
    <text evidence="7">The sequence shown here is derived from an EMBL/GenBank/DDBJ whole genome shotgun (WGS) entry which is preliminary data.</text>
</comment>
<protein>
    <recommendedName>
        <fullName evidence="6">S-protein homolog</fullName>
    </recommendedName>
</protein>
<evidence type="ECO:0000313" key="7">
    <source>
        <dbReference type="EMBL" id="KAF7815168.1"/>
    </source>
</evidence>
<organism evidence="7 8">
    <name type="scientific">Senna tora</name>
    <dbReference type="NCBI Taxonomy" id="362788"/>
    <lineage>
        <taxon>Eukaryota</taxon>
        <taxon>Viridiplantae</taxon>
        <taxon>Streptophyta</taxon>
        <taxon>Embryophyta</taxon>
        <taxon>Tracheophyta</taxon>
        <taxon>Spermatophyta</taxon>
        <taxon>Magnoliopsida</taxon>
        <taxon>eudicotyledons</taxon>
        <taxon>Gunneridae</taxon>
        <taxon>Pentapetalae</taxon>
        <taxon>rosids</taxon>
        <taxon>fabids</taxon>
        <taxon>Fabales</taxon>
        <taxon>Fabaceae</taxon>
        <taxon>Caesalpinioideae</taxon>
        <taxon>Cassia clade</taxon>
        <taxon>Senna</taxon>
    </lineage>
</organism>
<evidence type="ECO:0000256" key="1">
    <source>
        <dbReference type="ARBA" id="ARBA00004613"/>
    </source>
</evidence>
<reference evidence="7" key="1">
    <citation type="submission" date="2020-09" db="EMBL/GenBank/DDBJ databases">
        <title>Genome-Enabled Discovery of Anthraquinone Biosynthesis in Senna tora.</title>
        <authorList>
            <person name="Kang S.-H."/>
            <person name="Pandey R.P."/>
            <person name="Lee C.-M."/>
            <person name="Sim J.-S."/>
            <person name="Jeong J.-T."/>
            <person name="Choi B.-S."/>
            <person name="Jung M."/>
            <person name="Ginzburg D."/>
            <person name="Zhao K."/>
            <person name="Won S.Y."/>
            <person name="Oh T.-J."/>
            <person name="Yu Y."/>
            <person name="Kim N.-H."/>
            <person name="Lee O.R."/>
            <person name="Lee T.-H."/>
            <person name="Bashyal P."/>
            <person name="Kim T.-S."/>
            <person name="Lee W.-H."/>
            <person name="Kawkins C."/>
            <person name="Kim C.-K."/>
            <person name="Kim J.S."/>
            <person name="Ahn B.O."/>
            <person name="Rhee S.Y."/>
            <person name="Sohng J.K."/>
        </authorList>
    </citation>
    <scope>NUCLEOTIDE SEQUENCE</scope>
    <source>
        <tissue evidence="7">Leaf</tissue>
    </source>
</reference>
<feature type="chain" id="PRO_5033104293" description="S-protein homolog" evidence="6">
    <location>
        <begin position="20"/>
        <end position="164"/>
    </location>
</feature>
<keyword evidence="8" id="KW-1185">Reference proteome</keyword>
<dbReference type="PANTHER" id="PTHR31232">
    <property type="match status" value="1"/>
</dbReference>
<keyword evidence="3 6" id="KW-0713">Self-incompatibility</keyword>
<evidence type="ECO:0000256" key="6">
    <source>
        <dbReference type="RuleBase" id="RU367044"/>
    </source>
</evidence>
<evidence type="ECO:0000256" key="5">
    <source>
        <dbReference type="ARBA" id="ARBA00022729"/>
    </source>
</evidence>
<dbReference type="Proteomes" id="UP000634136">
    <property type="component" value="Unassembled WGS sequence"/>
</dbReference>
<proteinExistence type="inferred from homology"/>
<dbReference type="GO" id="GO:0060320">
    <property type="term" value="P:rejection of self pollen"/>
    <property type="evidence" value="ECO:0007669"/>
    <property type="project" value="UniProtKB-KW"/>
</dbReference>
<evidence type="ECO:0000313" key="8">
    <source>
        <dbReference type="Proteomes" id="UP000634136"/>
    </source>
</evidence>
<dbReference type="OrthoDB" id="1741532at2759"/>
<sequence>MASFAKYLILPLLLPMVFAIMFEGVEAIETYPKVAVAILNNLTSHEDLTLHCKAEHDDRGEHTIQYDDLYNLNSLRNLTVSLYSCSFRWASNETLHYINIYNEERDTCYDCYWMIREGGPCAFNFDTASYDNCHAWNSNLQYAKTLTSNHGVDASNANASIEFD</sequence>
<name>A0A834T2C3_9FABA</name>
<comment type="subcellular location">
    <subcellularLocation>
        <location evidence="1 6">Secreted</location>
    </subcellularLocation>
</comment>
<evidence type="ECO:0000256" key="2">
    <source>
        <dbReference type="ARBA" id="ARBA00005581"/>
    </source>
</evidence>
<dbReference type="GO" id="GO:0005576">
    <property type="term" value="C:extracellular region"/>
    <property type="evidence" value="ECO:0007669"/>
    <property type="project" value="UniProtKB-SubCell"/>
</dbReference>
<dbReference type="EMBL" id="JAAIUW010000009">
    <property type="protein sequence ID" value="KAF7815168.1"/>
    <property type="molecule type" value="Genomic_DNA"/>
</dbReference>
<keyword evidence="5 6" id="KW-0732">Signal</keyword>
<comment type="similarity">
    <text evidence="2 6">Belongs to the plant self-incompatibility (S1) protein family.</text>
</comment>